<name>Q12YA7_METBU</name>
<dbReference type="STRING" id="259564.Mbur_0598"/>
<dbReference type="GeneID" id="3996810"/>
<dbReference type="HOGENOM" id="CLU_080982_1_0_2"/>
<dbReference type="NCBIfam" id="TIGR01907">
    <property type="entry name" value="casE_Cse3"/>
    <property type="match status" value="1"/>
</dbReference>
<reference evidence="2" key="1">
    <citation type="journal article" date="2009" name="ISME J.">
        <title>The genome sequence of the psychrophilic archaeon, Methanococcoides burtonii: the role of genome evolution in cold adaptation.</title>
        <authorList>
            <person name="Allen M.A."/>
            <person name="Lauro F.M."/>
            <person name="Williams T.J."/>
            <person name="Burg D."/>
            <person name="Siddiqui K.S."/>
            <person name="De Francisci D."/>
            <person name="Chong K.W."/>
            <person name="Pilak O."/>
            <person name="Chew H.H."/>
            <person name="De Maere M.Z."/>
            <person name="Ting L."/>
            <person name="Katrib M."/>
            <person name="Ng C."/>
            <person name="Sowers K.R."/>
            <person name="Galperin M.Y."/>
            <person name="Anderson I.J."/>
            <person name="Ivanova N."/>
            <person name="Dalin E."/>
            <person name="Martinez M."/>
            <person name="Lapidus A."/>
            <person name="Hauser L."/>
            <person name="Land M."/>
            <person name="Thomas T."/>
            <person name="Cavicchioli R."/>
        </authorList>
    </citation>
    <scope>NUCLEOTIDE SEQUENCE [LARGE SCALE GENOMIC DNA]</scope>
    <source>
        <strain evidence="2">DSM 6242 / NBRC 107633 / OCM 468 / ACE-M</strain>
    </source>
</reference>
<dbReference type="InterPro" id="IPR010179">
    <property type="entry name" value="CRISPR-assoc_prot_Cse3"/>
</dbReference>
<accession>Q12YA7</accession>
<evidence type="ECO:0000313" key="1">
    <source>
        <dbReference type="EMBL" id="ABE51569.1"/>
    </source>
</evidence>
<dbReference type="EMBL" id="CP000300">
    <property type="protein sequence ID" value="ABE51569.1"/>
    <property type="molecule type" value="Genomic_DNA"/>
</dbReference>
<dbReference type="Gene3D" id="3.30.70.1210">
    <property type="entry name" value="Crispr-associated protein, domain 2"/>
    <property type="match status" value="1"/>
</dbReference>
<dbReference type="OrthoDB" id="133839at2157"/>
<dbReference type="Proteomes" id="UP000001979">
    <property type="component" value="Chromosome"/>
</dbReference>
<dbReference type="KEGG" id="mbu:Mbur_0598"/>
<dbReference type="Gene3D" id="3.30.70.1200">
    <property type="entry name" value="Crispr-associated protein, domain 1"/>
    <property type="match status" value="1"/>
</dbReference>
<dbReference type="AlphaFoldDB" id="Q12YA7"/>
<organism evidence="1 2">
    <name type="scientific">Methanococcoides burtonii (strain DSM 6242 / NBRC 107633 / OCM 468 / ACE-M)</name>
    <dbReference type="NCBI Taxonomy" id="259564"/>
    <lineage>
        <taxon>Archaea</taxon>
        <taxon>Methanobacteriati</taxon>
        <taxon>Methanobacteriota</taxon>
        <taxon>Stenosarchaea group</taxon>
        <taxon>Methanomicrobia</taxon>
        <taxon>Methanosarcinales</taxon>
        <taxon>Methanosarcinaceae</taxon>
        <taxon>Methanococcoides</taxon>
    </lineage>
</organism>
<dbReference type="SUPFAM" id="SSF117987">
    <property type="entry name" value="CRISPR-associated protein"/>
    <property type="match status" value="2"/>
</dbReference>
<sequence>MSRAKLLPEAMSSKAIRGNMGNEHNVHRLVWSLFPVNEDDKRKFIYRQDSMGSLPSFYLVSENEPIDELNVWDIDVKQYDPILKSGQKLAFSLRANPIVSKRDENDKQHRHDVVMDEKFRLKMENGGDIEPNMPDIVQRKGSEWLLRKGDMNGFSINAEQIRVDAYQNHKLFKPKGKHHVSFSTVDIVGTLTVTDPDIFRDALFKGIGPAKGFGCGMLLVRPLR</sequence>
<keyword evidence="2" id="KW-1185">Reference proteome</keyword>
<dbReference type="SMART" id="SM01101">
    <property type="entry name" value="CRISPR_assoc"/>
    <property type="match status" value="1"/>
</dbReference>
<dbReference type="CDD" id="cd09727">
    <property type="entry name" value="Cas6_I-E"/>
    <property type="match status" value="1"/>
</dbReference>
<dbReference type="RefSeq" id="WP_011498728.1">
    <property type="nucleotide sequence ID" value="NC_007955.1"/>
</dbReference>
<dbReference type="Pfam" id="PF08798">
    <property type="entry name" value="CRISPR_assoc"/>
    <property type="match status" value="1"/>
</dbReference>
<protein>
    <submittedName>
        <fullName evidence="1">CRISPR-associated protein</fullName>
    </submittedName>
</protein>
<proteinExistence type="predicted"/>
<evidence type="ECO:0000313" key="2">
    <source>
        <dbReference type="Proteomes" id="UP000001979"/>
    </source>
</evidence>
<gene>
    <name evidence="1" type="ordered locus">Mbur_0598</name>
</gene>